<dbReference type="RefSeq" id="WP_214433726.1">
    <property type="nucleotide sequence ID" value="NZ_JAECZA010000091.1"/>
</dbReference>
<organism evidence="1 2">
    <name type="scientific">Dendronalium phyllosphericum CENA369</name>
    <dbReference type="NCBI Taxonomy" id="1725256"/>
    <lineage>
        <taxon>Bacteria</taxon>
        <taxon>Bacillati</taxon>
        <taxon>Cyanobacteriota</taxon>
        <taxon>Cyanophyceae</taxon>
        <taxon>Nostocales</taxon>
        <taxon>Nostocaceae</taxon>
        <taxon>Dendronalium</taxon>
        <taxon>Dendronalium phyllosphericum</taxon>
    </lineage>
</organism>
<dbReference type="Proteomes" id="UP000662314">
    <property type="component" value="Unassembled WGS sequence"/>
</dbReference>
<keyword evidence="2" id="KW-1185">Reference proteome</keyword>
<accession>A0A8J7I674</accession>
<dbReference type="AlphaFoldDB" id="A0A8J7I674"/>
<protein>
    <submittedName>
        <fullName evidence="1">Uncharacterized protein</fullName>
    </submittedName>
</protein>
<name>A0A8J7I674_9NOST</name>
<gene>
    <name evidence="1" type="ORF">I8752_18245</name>
</gene>
<comment type="caution">
    <text evidence="1">The sequence shown here is derived from an EMBL/GenBank/DDBJ whole genome shotgun (WGS) entry which is preliminary data.</text>
</comment>
<dbReference type="EMBL" id="JAECZA010000091">
    <property type="protein sequence ID" value="MBH8574923.1"/>
    <property type="molecule type" value="Genomic_DNA"/>
</dbReference>
<sequence length="62" mass="7025">MTHLIYSQQQLRAKSLAQLKRIYSEIGCTVEVSDKRCKDAWISAIASPPSKHSPESRPSCHR</sequence>
<evidence type="ECO:0000313" key="2">
    <source>
        <dbReference type="Proteomes" id="UP000662314"/>
    </source>
</evidence>
<proteinExistence type="predicted"/>
<evidence type="ECO:0000313" key="1">
    <source>
        <dbReference type="EMBL" id="MBH8574923.1"/>
    </source>
</evidence>
<reference evidence="1 2" key="1">
    <citation type="journal article" date="2021" name="Int. J. Syst. Evol. Microbiol.">
        <title>Amazonocrinis nigriterrae gen. nov., sp. nov., Atlanticothrix silvestris gen. nov., sp. nov. and Dendronalium phyllosphericum gen. nov., sp. nov., nostocacean cyanobacteria from Brazilian environments.</title>
        <authorList>
            <person name="Alvarenga D.O."/>
            <person name="Andreote A.P.D."/>
            <person name="Branco L.H.Z."/>
            <person name="Delbaje E."/>
            <person name="Cruz R.B."/>
            <person name="Varani A.M."/>
            <person name="Fiore M.F."/>
        </authorList>
    </citation>
    <scope>NUCLEOTIDE SEQUENCE [LARGE SCALE GENOMIC DNA]</scope>
    <source>
        <strain evidence="1 2">CENA369</strain>
    </source>
</reference>